<dbReference type="GO" id="GO:0006302">
    <property type="term" value="P:double-strand break repair"/>
    <property type="evidence" value="ECO:0007669"/>
    <property type="project" value="TreeGrafter"/>
</dbReference>
<evidence type="ECO:0000256" key="5">
    <source>
        <dbReference type="ARBA" id="ARBA00022705"/>
    </source>
</evidence>
<dbReference type="InterPro" id="IPR001238">
    <property type="entry name" value="DNA-binding_RecF"/>
</dbReference>
<keyword evidence="6 9" id="KW-0547">Nucleotide-binding</keyword>
<evidence type="ECO:0000256" key="10">
    <source>
        <dbReference type="RuleBase" id="RU000578"/>
    </source>
</evidence>
<feature type="domain" description="RecF/RecN/SMC N-terminal" evidence="11">
    <location>
        <begin position="15"/>
        <end position="377"/>
    </location>
</feature>
<dbReference type="GO" id="GO:0000731">
    <property type="term" value="P:DNA synthesis involved in DNA repair"/>
    <property type="evidence" value="ECO:0007669"/>
    <property type="project" value="TreeGrafter"/>
</dbReference>
<organism evidence="12 13">
    <name type="scientific">candidate division KSB3 bacterium</name>
    <dbReference type="NCBI Taxonomy" id="2044937"/>
    <lineage>
        <taxon>Bacteria</taxon>
        <taxon>candidate division KSB3</taxon>
    </lineage>
</organism>
<dbReference type="Pfam" id="PF02463">
    <property type="entry name" value="SMC_N"/>
    <property type="match status" value="1"/>
</dbReference>
<evidence type="ECO:0000256" key="4">
    <source>
        <dbReference type="ARBA" id="ARBA00022490"/>
    </source>
</evidence>
<evidence type="ECO:0000256" key="7">
    <source>
        <dbReference type="ARBA" id="ARBA00022840"/>
    </source>
</evidence>
<dbReference type="Gene3D" id="3.40.50.300">
    <property type="entry name" value="P-loop containing nucleotide triphosphate hydrolases"/>
    <property type="match status" value="1"/>
</dbReference>
<proteinExistence type="inferred from homology"/>
<evidence type="ECO:0000256" key="2">
    <source>
        <dbReference type="ARBA" id="ARBA00008016"/>
    </source>
</evidence>
<dbReference type="InterPro" id="IPR018078">
    <property type="entry name" value="DNA-binding_RecF_CS"/>
</dbReference>
<dbReference type="InterPro" id="IPR027417">
    <property type="entry name" value="P-loop_NTPase"/>
</dbReference>
<keyword evidence="7 9" id="KW-0067">ATP-binding</keyword>
<protein>
    <recommendedName>
        <fullName evidence="3 9">DNA replication and repair protein RecF</fullName>
    </recommendedName>
</protein>
<dbReference type="Proteomes" id="UP000229740">
    <property type="component" value="Unassembled WGS sequence"/>
</dbReference>
<evidence type="ECO:0000256" key="6">
    <source>
        <dbReference type="ARBA" id="ARBA00022741"/>
    </source>
</evidence>
<sequence>MCHYADAGINCTVHLQSVDLYQFRSFPDGHFEFCPGVNVFFGPNASGKTNLLEAIHVLSNLRSFRSRNFRELIVWSKKNASVRGVIQDRGGNRKQLAVDIQPHGRIPLLNAKSCKQSKDFLQIMPSATFVPDDLSLVKGAPAFRRYFLDKSVFHFYPPYWALLTDYNRVLRQKNTLLRRLQQGHGRQGAEEACEVWNLQLQSLGTKIIVQRLLFLNSLKRQLAEVYARWLGDEETLDIQYKSGIDSDMKELQTIMNPLAGGNIDDLSAIVLEGYERALRRAMAREVRQGVCVVGPHRDDLDLRLRGRLLRAYGSQGQQRTAVLALIFAGVELYHERYAEYPLLLLDDVGSELDTQRHAKLFDYLQQGMQVFITSTHRLNLGEHELSFDLSTRKGPVQAGATDPF</sequence>
<dbReference type="PROSITE" id="PS00618">
    <property type="entry name" value="RECF_2"/>
    <property type="match status" value="1"/>
</dbReference>
<evidence type="ECO:0000313" key="12">
    <source>
        <dbReference type="EMBL" id="PID58833.1"/>
    </source>
</evidence>
<dbReference type="HAMAP" id="MF_00365">
    <property type="entry name" value="RecF"/>
    <property type="match status" value="1"/>
</dbReference>
<dbReference type="GO" id="GO:0003697">
    <property type="term" value="F:single-stranded DNA binding"/>
    <property type="evidence" value="ECO:0007669"/>
    <property type="project" value="UniProtKB-UniRule"/>
</dbReference>
<dbReference type="GO" id="GO:0005524">
    <property type="term" value="F:ATP binding"/>
    <property type="evidence" value="ECO:0007669"/>
    <property type="project" value="UniProtKB-UniRule"/>
</dbReference>
<comment type="caution">
    <text evidence="12">The sequence shown here is derived from an EMBL/GenBank/DDBJ whole genome shotgun (WGS) entry which is preliminary data.</text>
</comment>
<accession>A0A2G6E9R8</accession>
<keyword evidence="4 9" id="KW-0963">Cytoplasm</keyword>
<comment type="function">
    <text evidence="9 10">The RecF protein is involved in DNA metabolism; it is required for DNA replication and normal SOS inducibility. RecF binds preferentially to single-stranded, linear DNA. It also seems to bind ATP.</text>
</comment>
<evidence type="ECO:0000256" key="9">
    <source>
        <dbReference type="HAMAP-Rule" id="MF_00365"/>
    </source>
</evidence>
<dbReference type="NCBIfam" id="TIGR00611">
    <property type="entry name" value="recf"/>
    <property type="match status" value="1"/>
</dbReference>
<keyword evidence="9 10" id="KW-0227">DNA damage</keyword>
<dbReference type="AlphaFoldDB" id="A0A2G6E9R8"/>
<name>A0A2G6E9R8_9BACT</name>
<gene>
    <name evidence="9" type="primary">recF</name>
    <name evidence="12" type="ORF">CSB45_02205</name>
</gene>
<keyword evidence="5 9" id="KW-0235">DNA replication</keyword>
<dbReference type="PANTHER" id="PTHR32182">
    <property type="entry name" value="DNA REPLICATION AND REPAIR PROTEIN RECF"/>
    <property type="match status" value="1"/>
</dbReference>
<reference evidence="12 13" key="1">
    <citation type="submission" date="2017-10" db="EMBL/GenBank/DDBJ databases">
        <title>Novel microbial diversity and functional potential in the marine mammal oral microbiome.</title>
        <authorList>
            <person name="Dudek N.K."/>
            <person name="Sun C.L."/>
            <person name="Burstein D."/>
            <person name="Kantor R.S."/>
            <person name="Aliaga Goltsman D.S."/>
            <person name="Bik E.M."/>
            <person name="Thomas B.C."/>
            <person name="Banfield J.F."/>
            <person name="Relman D.A."/>
        </authorList>
    </citation>
    <scope>NUCLEOTIDE SEQUENCE [LARGE SCALE GENOMIC DNA]</scope>
    <source>
        <strain evidence="12">DOLZORAL124_49_17</strain>
    </source>
</reference>
<keyword evidence="9 10" id="KW-0742">SOS response</keyword>
<dbReference type="GO" id="GO:0005737">
    <property type="term" value="C:cytoplasm"/>
    <property type="evidence" value="ECO:0007669"/>
    <property type="project" value="UniProtKB-SubCell"/>
</dbReference>
<keyword evidence="8 9" id="KW-0238">DNA-binding</keyword>
<feature type="binding site" evidence="9">
    <location>
        <begin position="42"/>
        <end position="49"/>
    </location>
    <ligand>
        <name>ATP</name>
        <dbReference type="ChEBI" id="CHEBI:30616"/>
    </ligand>
</feature>
<evidence type="ECO:0000256" key="1">
    <source>
        <dbReference type="ARBA" id="ARBA00004496"/>
    </source>
</evidence>
<dbReference type="Gene3D" id="1.20.1050.90">
    <property type="entry name" value="RecF/RecN/SMC, N-terminal domain"/>
    <property type="match status" value="1"/>
</dbReference>
<evidence type="ECO:0000259" key="11">
    <source>
        <dbReference type="Pfam" id="PF02463"/>
    </source>
</evidence>
<keyword evidence="9 10" id="KW-0234">DNA repair</keyword>
<comment type="subcellular location">
    <subcellularLocation>
        <location evidence="1 9 10">Cytoplasm</location>
    </subcellularLocation>
</comment>
<dbReference type="EMBL" id="PDPS01000021">
    <property type="protein sequence ID" value="PID58833.1"/>
    <property type="molecule type" value="Genomic_DNA"/>
</dbReference>
<dbReference type="InterPro" id="IPR003395">
    <property type="entry name" value="RecF/RecN/SMC_N"/>
</dbReference>
<dbReference type="GO" id="GO:0006260">
    <property type="term" value="P:DNA replication"/>
    <property type="evidence" value="ECO:0007669"/>
    <property type="project" value="UniProtKB-UniRule"/>
</dbReference>
<dbReference type="PANTHER" id="PTHR32182:SF0">
    <property type="entry name" value="DNA REPLICATION AND REPAIR PROTEIN RECF"/>
    <property type="match status" value="1"/>
</dbReference>
<dbReference type="GO" id="GO:0009432">
    <property type="term" value="P:SOS response"/>
    <property type="evidence" value="ECO:0007669"/>
    <property type="project" value="UniProtKB-UniRule"/>
</dbReference>
<dbReference type="PROSITE" id="PS00617">
    <property type="entry name" value="RECF_1"/>
    <property type="match status" value="1"/>
</dbReference>
<comment type="similarity">
    <text evidence="2 9 10">Belongs to the RecF family.</text>
</comment>
<dbReference type="SUPFAM" id="SSF52540">
    <property type="entry name" value="P-loop containing nucleoside triphosphate hydrolases"/>
    <property type="match status" value="1"/>
</dbReference>
<dbReference type="InterPro" id="IPR042174">
    <property type="entry name" value="RecF_2"/>
</dbReference>
<evidence type="ECO:0000256" key="3">
    <source>
        <dbReference type="ARBA" id="ARBA00020170"/>
    </source>
</evidence>
<evidence type="ECO:0000256" key="8">
    <source>
        <dbReference type="ARBA" id="ARBA00023125"/>
    </source>
</evidence>
<evidence type="ECO:0000313" key="13">
    <source>
        <dbReference type="Proteomes" id="UP000229740"/>
    </source>
</evidence>